<evidence type="ECO:0000313" key="2">
    <source>
        <dbReference type="Proteomes" id="UP000179164"/>
    </source>
</evidence>
<proteinExistence type="predicted"/>
<gene>
    <name evidence="1" type="ORF">A2898_02250</name>
</gene>
<dbReference type="STRING" id="1798543.A2898_02250"/>
<name>A0A1G2B4D8_9BACT</name>
<evidence type="ECO:0000313" key="1">
    <source>
        <dbReference type="EMBL" id="OGY83080.1"/>
    </source>
</evidence>
<protein>
    <submittedName>
        <fullName evidence="1">Uncharacterized protein</fullName>
    </submittedName>
</protein>
<reference evidence="1 2" key="1">
    <citation type="journal article" date="2016" name="Nat. Commun.">
        <title>Thousands of microbial genomes shed light on interconnected biogeochemical processes in an aquifer system.</title>
        <authorList>
            <person name="Anantharaman K."/>
            <person name="Brown C.T."/>
            <person name="Hug L.A."/>
            <person name="Sharon I."/>
            <person name="Castelle C.J."/>
            <person name="Probst A.J."/>
            <person name="Thomas B.C."/>
            <person name="Singh A."/>
            <person name="Wilkins M.J."/>
            <person name="Karaoz U."/>
            <person name="Brodie E.L."/>
            <person name="Williams K.H."/>
            <person name="Hubbard S.S."/>
            <person name="Banfield J.F."/>
        </authorList>
    </citation>
    <scope>NUCLEOTIDE SEQUENCE [LARGE SCALE GENOMIC DNA]</scope>
</reference>
<sequence>MNAEKWKEIVGRIEDSFDVLEHETEDLDPGPGRVEFITFIGPKGRMRLERESRPRILEKKGLGSRRIGSQTSVEYIYSDSDEVDTVKAFSWDESREDWAEISLGETFGNH</sequence>
<organism evidence="1 2">
    <name type="scientific">Candidatus Kerfeldbacteria bacterium RIFCSPLOWO2_01_FULL_48_11</name>
    <dbReference type="NCBI Taxonomy" id="1798543"/>
    <lineage>
        <taxon>Bacteria</taxon>
        <taxon>Candidatus Kerfeldiibacteriota</taxon>
    </lineage>
</organism>
<dbReference type="AlphaFoldDB" id="A0A1G2B4D8"/>
<dbReference type="EMBL" id="MHKE01000015">
    <property type="protein sequence ID" value="OGY83080.1"/>
    <property type="molecule type" value="Genomic_DNA"/>
</dbReference>
<dbReference type="Proteomes" id="UP000179164">
    <property type="component" value="Unassembled WGS sequence"/>
</dbReference>
<accession>A0A1G2B4D8</accession>
<comment type="caution">
    <text evidence="1">The sequence shown here is derived from an EMBL/GenBank/DDBJ whole genome shotgun (WGS) entry which is preliminary data.</text>
</comment>